<comment type="similarity">
    <text evidence="6">Belongs to the UPF0758 family.</text>
</comment>
<gene>
    <name evidence="9" type="primary">radC</name>
    <name evidence="9" type="ORF">GCM10023092_18840</name>
</gene>
<accession>A0ABP8MWH5</accession>
<dbReference type="EMBL" id="BAABEZ010000022">
    <property type="protein sequence ID" value="GAA4455352.1"/>
    <property type="molecule type" value="Genomic_DNA"/>
</dbReference>
<keyword evidence="3" id="KW-0378">Hydrolase</keyword>
<dbReference type="CDD" id="cd08071">
    <property type="entry name" value="MPN_DUF2466"/>
    <property type="match status" value="1"/>
</dbReference>
<evidence type="ECO:0000256" key="3">
    <source>
        <dbReference type="ARBA" id="ARBA00022801"/>
    </source>
</evidence>
<dbReference type="NCBIfam" id="NF000642">
    <property type="entry name" value="PRK00024.1"/>
    <property type="match status" value="1"/>
</dbReference>
<proteinExistence type="inferred from homology"/>
<dbReference type="Pfam" id="PF04002">
    <property type="entry name" value="RadC"/>
    <property type="match status" value="1"/>
</dbReference>
<evidence type="ECO:0000256" key="2">
    <source>
        <dbReference type="ARBA" id="ARBA00022723"/>
    </source>
</evidence>
<reference evidence="10" key="1">
    <citation type="journal article" date="2019" name="Int. J. Syst. Evol. Microbiol.">
        <title>The Global Catalogue of Microorganisms (GCM) 10K type strain sequencing project: providing services to taxonomists for standard genome sequencing and annotation.</title>
        <authorList>
            <consortium name="The Broad Institute Genomics Platform"/>
            <consortium name="The Broad Institute Genome Sequencing Center for Infectious Disease"/>
            <person name="Wu L."/>
            <person name="Ma J."/>
        </authorList>
    </citation>
    <scope>NUCLEOTIDE SEQUENCE [LARGE SCALE GENOMIC DNA]</scope>
    <source>
        <strain evidence="10">JCM 31921</strain>
    </source>
</reference>
<dbReference type="PANTHER" id="PTHR30471">
    <property type="entry name" value="DNA REPAIR PROTEIN RADC"/>
    <property type="match status" value="1"/>
</dbReference>
<name>A0ABP8MWH5_9BACT</name>
<evidence type="ECO:0000256" key="7">
    <source>
        <dbReference type="SAM" id="MobiDB-lite"/>
    </source>
</evidence>
<evidence type="ECO:0000256" key="1">
    <source>
        <dbReference type="ARBA" id="ARBA00022670"/>
    </source>
</evidence>
<evidence type="ECO:0000313" key="10">
    <source>
        <dbReference type="Proteomes" id="UP001501410"/>
    </source>
</evidence>
<dbReference type="InterPro" id="IPR001405">
    <property type="entry name" value="UPF0758"/>
</dbReference>
<keyword evidence="10" id="KW-1185">Reference proteome</keyword>
<dbReference type="PROSITE" id="PS50249">
    <property type="entry name" value="MPN"/>
    <property type="match status" value="1"/>
</dbReference>
<dbReference type="InterPro" id="IPR025657">
    <property type="entry name" value="RadC_JAB"/>
</dbReference>
<dbReference type="PANTHER" id="PTHR30471:SF3">
    <property type="entry name" value="UPF0758 PROTEIN YEES-RELATED"/>
    <property type="match status" value="1"/>
</dbReference>
<comment type="caution">
    <text evidence="9">The sequence shown here is derived from an EMBL/GenBank/DDBJ whole genome shotgun (WGS) entry which is preliminary data.</text>
</comment>
<evidence type="ECO:0000256" key="4">
    <source>
        <dbReference type="ARBA" id="ARBA00022833"/>
    </source>
</evidence>
<keyword evidence="5" id="KW-0482">Metalloprotease</keyword>
<evidence type="ECO:0000256" key="6">
    <source>
        <dbReference type="RuleBase" id="RU003797"/>
    </source>
</evidence>
<dbReference type="InterPro" id="IPR037518">
    <property type="entry name" value="MPN"/>
</dbReference>
<dbReference type="Pfam" id="PF20582">
    <property type="entry name" value="UPF0758_N"/>
    <property type="match status" value="1"/>
</dbReference>
<dbReference type="RefSeq" id="WP_344825916.1">
    <property type="nucleotide sequence ID" value="NZ_BAABEZ010000022.1"/>
</dbReference>
<dbReference type="NCBIfam" id="TIGR00608">
    <property type="entry name" value="radc"/>
    <property type="match status" value="1"/>
</dbReference>
<dbReference type="Gene3D" id="3.40.140.10">
    <property type="entry name" value="Cytidine Deaminase, domain 2"/>
    <property type="match status" value="1"/>
</dbReference>
<organism evidence="9 10">
    <name type="scientific">Rurimicrobium arvi</name>
    <dbReference type="NCBI Taxonomy" id="2049916"/>
    <lineage>
        <taxon>Bacteria</taxon>
        <taxon>Pseudomonadati</taxon>
        <taxon>Bacteroidota</taxon>
        <taxon>Chitinophagia</taxon>
        <taxon>Chitinophagales</taxon>
        <taxon>Chitinophagaceae</taxon>
        <taxon>Rurimicrobium</taxon>
    </lineage>
</organism>
<feature type="domain" description="MPN" evidence="8">
    <location>
        <begin position="114"/>
        <end position="236"/>
    </location>
</feature>
<dbReference type="InterPro" id="IPR020891">
    <property type="entry name" value="UPF0758_CS"/>
</dbReference>
<evidence type="ECO:0000259" key="8">
    <source>
        <dbReference type="PROSITE" id="PS50249"/>
    </source>
</evidence>
<keyword evidence="1" id="KW-0645">Protease</keyword>
<keyword evidence="4" id="KW-0862">Zinc</keyword>
<sequence>MSRRKKEAFKKSGIKSWSEDDRPREKLVSKGENSLSDAELIAILIGSGTPVRNALDLARDVLKLVDRKLGTLGKVTITELTQIKGIGPAKAITLLAAIELGRRRQMEPAIAREIITGYQDAVDILQPLLQDLGQEVFCVLYMDISGALIRHEFISYGGLTATIADIRIILKNALLYKSSRIIVAHNHPSGNPKVSEADKKLTYKLQSAAGSMDIELLDHIIIAGKQAVSFANEGLL</sequence>
<dbReference type="InterPro" id="IPR046778">
    <property type="entry name" value="UPF0758_N"/>
</dbReference>
<keyword evidence="2" id="KW-0479">Metal-binding</keyword>
<evidence type="ECO:0000256" key="5">
    <source>
        <dbReference type="ARBA" id="ARBA00023049"/>
    </source>
</evidence>
<evidence type="ECO:0000313" key="9">
    <source>
        <dbReference type="EMBL" id="GAA4455352.1"/>
    </source>
</evidence>
<dbReference type="Proteomes" id="UP001501410">
    <property type="component" value="Unassembled WGS sequence"/>
</dbReference>
<protein>
    <submittedName>
        <fullName evidence="9">DNA repair protein RadC</fullName>
    </submittedName>
</protein>
<dbReference type="PROSITE" id="PS01302">
    <property type="entry name" value="UPF0758"/>
    <property type="match status" value="1"/>
</dbReference>
<feature type="compositionally biased region" description="Basic and acidic residues" evidence="7">
    <location>
        <begin position="17"/>
        <end position="29"/>
    </location>
</feature>
<feature type="region of interest" description="Disordered" evidence="7">
    <location>
        <begin position="1"/>
        <end position="30"/>
    </location>
</feature>